<dbReference type="Proteomes" id="UP000052008">
    <property type="component" value="Unassembled WGS sequence"/>
</dbReference>
<gene>
    <name evidence="1" type="ORF">AMJ39_00030</name>
</gene>
<accession>A0A0S7WW75</accession>
<comment type="caution">
    <text evidence="1">The sequence shown here is derived from an EMBL/GenBank/DDBJ whole genome shotgun (WGS) entry which is preliminary data.</text>
</comment>
<organism evidence="1 2">
    <name type="scientific">candidate division TA06 bacterium DG_24</name>
    <dbReference type="NCBI Taxonomy" id="1703770"/>
    <lineage>
        <taxon>Bacteria</taxon>
        <taxon>Bacteria division TA06</taxon>
    </lineage>
</organism>
<dbReference type="AlphaFoldDB" id="A0A0S7WW75"/>
<evidence type="ECO:0000313" key="2">
    <source>
        <dbReference type="Proteomes" id="UP000052008"/>
    </source>
</evidence>
<reference evidence="1 2" key="1">
    <citation type="journal article" date="2015" name="Microbiome">
        <title>Genomic resolution of linkages in carbon, nitrogen, and sulfur cycling among widespread estuary sediment bacteria.</title>
        <authorList>
            <person name="Baker B.J."/>
            <person name="Lazar C.S."/>
            <person name="Teske A.P."/>
            <person name="Dick G.J."/>
        </authorList>
    </citation>
    <scope>NUCLEOTIDE SEQUENCE [LARGE SCALE GENOMIC DNA]</scope>
    <source>
        <strain evidence="1">DG_24</strain>
    </source>
</reference>
<proteinExistence type="predicted"/>
<protein>
    <submittedName>
        <fullName evidence="1">Uncharacterized protein</fullName>
    </submittedName>
</protein>
<dbReference type="EMBL" id="LIZS01000001">
    <property type="protein sequence ID" value="KPJ54462.1"/>
    <property type="molecule type" value="Genomic_DNA"/>
</dbReference>
<sequence length="121" mass="13271">MMEQLERLLDVDRSPAARLEYYQGILGRLKRRMVATMGTGIADLLATQAVSRVAMDHPIATDLGIEDGGVTFDAFSDLDEARAEPLAAACKDLVIAFFDILSELTGQVLTQGWLREIEDGE</sequence>
<evidence type="ECO:0000313" key="1">
    <source>
        <dbReference type="EMBL" id="KPJ54462.1"/>
    </source>
</evidence>
<name>A0A0S7WW75_UNCT6</name>